<organism evidence="1 2">
    <name type="scientific">Flavobacterium nakdongensis</name>
    <dbReference type="NCBI Taxonomy" id="3073563"/>
    <lineage>
        <taxon>Bacteria</taxon>
        <taxon>Pseudomonadati</taxon>
        <taxon>Bacteroidota</taxon>
        <taxon>Flavobacteriia</taxon>
        <taxon>Flavobacteriales</taxon>
        <taxon>Flavobacteriaceae</taxon>
        <taxon>Flavobacterium</taxon>
    </lineage>
</organism>
<sequence>MRQLFLALVFSIAAFGQKIQIKKDKILYDKAEIAVITEPFRDHYDFATLAGEKKFSVDFKGLNVNASQFYQWLEVTSADGKQKTEIPHDVLITAFDVKRIIAHNLSVKYNLIDANGINDKSLQSFFETSRESLSDKYGKIVAASKFEADEQKRKIQQVKSQYNPQIQNDKSITFYINGKLTIVGRMTANPYIVGNGATTYVYVTDLDGNQVASLASTKSFDNYAISTFDGKNYEYYTKSMYSHTNSTFLYEFLCDLVARGYTLGHQVRDEKNKLYQAKVNLAKERSVNIYKRNGYLIDEDGKRLDGIISINFQMLDINETGQVLPEETADKFGKTVSITYLNEKKQERTKTFKANSKVYFCITDGAAPIFYYGMPVKGDSMKKLQNMTNFSFDNSYFYQLIHKETKIMVLQDPVETERYVFKIPSEDKGQMIDKRSTEELNPVLADYLKACKALATDIKGNQFDLKIESNLITIAKEYQNCK</sequence>
<evidence type="ECO:0000313" key="2">
    <source>
        <dbReference type="Proteomes" id="UP001180481"/>
    </source>
</evidence>
<evidence type="ECO:0008006" key="3">
    <source>
        <dbReference type="Google" id="ProtNLM"/>
    </source>
</evidence>
<proteinExistence type="predicted"/>
<protein>
    <recommendedName>
        <fullName evidence="3">WG containing repeat-containing protein</fullName>
    </recommendedName>
</protein>
<dbReference type="EMBL" id="CP133721">
    <property type="protein sequence ID" value="WMW78393.1"/>
    <property type="molecule type" value="Genomic_DNA"/>
</dbReference>
<dbReference type="Proteomes" id="UP001180481">
    <property type="component" value="Chromosome"/>
</dbReference>
<accession>A0ABY9RAX8</accession>
<name>A0ABY9RAX8_9FLAO</name>
<keyword evidence="2" id="KW-1185">Reference proteome</keyword>
<reference evidence="1" key="1">
    <citation type="submission" date="2023-09" db="EMBL/GenBank/DDBJ databases">
        <title>Flavobacterium sp. 20NA77.7 isolated from freshwater.</title>
        <authorList>
            <person name="Le V."/>
            <person name="Ko S.-R."/>
            <person name="Ahn C.-Y."/>
            <person name="Oh H.-M."/>
        </authorList>
    </citation>
    <scope>NUCLEOTIDE SEQUENCE</scope>
    <source>
        <strain evidence="1">20NA77.7</strain>
    </source>
</reference>
<evidence type="ECO:0000313" key="1">
    <source>
        <dbReference type="EMBL" id="WMW78393.1"/>
    </source>
</evidence>
<gene>
    <name evidence="1" type="ORF">RF683_02810</name>
</gene>
<dbReference type="RefSeq" id="WP_309532701.1">
    <property type="nucleotide sequence ID" value="NZ_CP133721.1"/>
</dbReference>